<sequence length="140" mass="15287">MLVGGVLACSAGFRSVSSNSEFMRSLLAQCMADASVPSRRLLSTLSRSLVASPVIPSLREQPAASTRLRRWTSHYYFLNAGETVAGARSSSCLRTFWHILCYERGPGQRSILGVHSAWSSCLRPLYSVDVSRAIFSSVVL</sequence>
<dbReference type="GeneID" id="63818671"/>
<proteinExistence type="predicted"/>
<evidence type="ECO:0000313" key="2">
    <source>
        <dbReference type="Proteomes" id="UP000076871"/>
    </source>
</evidence>
<gene>
    <name evidence="1" type="ORF">LAESUDRAFT_225647</name>
</gene>
<accession>A0A165DPL7</accession>
<name>A0A165DPL7_9APHY</name>
<dbReference type="InParanoid" id="A0A165DPL7"/>
<keyword evidence="2" id="KW-1185">Reference proteome</keyword>
<evidence type="ECO:0000313" key="1">
    <source>
        <dbReference type="EMBL" id="KZT05345.1"/>
    </source>
</evidence>
<protein>
    <submittedName>
        <fullName evidence="1">Uncharacterized protein</fullName>
    </submittedName>
</protein>
<reference evidence="1 2" key="1">
    <citation type="journal article" date="2016" name="Mol. Biol. Evol.">
        <title>Comparative Genomics of Early-Diverging Mushroom-Forming Fungi Provides Insights into the Origins of Lignocellulose Decay Capabilities.</title>
        <authorList>
            <person name="Nagy L.G."/>
            <person name="Riley R."/>
            <person name="Tritt A."/>
            <person name="Adam C."/>
            <person name="Daum C."/>
            <person name="Floudas D."/>
            <person name="Sun H."/>
            <person name="Yadav J.S."/>
            <person name="Pangilinan J."/>
            <person name="Larsson K.H."/>
            <person name="Matsuura K."/>
            <person name="Barry K."/>
            <person name="Labutti K."/>
            <person name="Kuo R."/>
            <person name="Ohm R.A."/>
            <person name="Bhattacharya S.S."/>
            <person name="Shirouzu T."/>
            <person name="Yoshinaga Y."/>
            <person name="Martin F.M."/>
            <person name="Grigoriev I.V."/>
            <person name="Hibbett D.S."/>
        </authorList>
    </citation>
    <scope>NUCLEOTIDE SEQUENCE [LARGE SCALE GENOMIC DNA]</scope>
    <source>
        <strain evidence="1 2">93-53</strain>
    </source>
</reference>
<dbReference type="Proteomes" id="UP000076871">
    <property type="component" value="Unassembled WGS sequence"/>
</dbReference>
<organism evidence="1 2">
    <name type="scientific">Laetiporus sulphureus 93-53</name>
    <dbReference type="NCBI Taxonomy" id="1314785"/>
    <lineage>
        <taxon>Eukaryota</taxon>
        <taxon>Fungi</taxon>
        <taxon>Dikarya</taxon>
        <taxon>Basidiomycota</taxon>
        <taxon>Agaricomycotina</taxon>
        <taxon>Agaricomycetes</taxon>
        <taxon>Polyporales</taxon>
        <taxon>Laetiporus</taxon>
    </lineage>
</organism>
<dbReference type="EMBL" id="KV427630">
    <property type="protein sequence ID" value="KZT05345.1"/>
    <property type="molecule type" value="Genomic_DNA"/>
</dbReference>
<dbReference type="AlphaFoldDB" id="A0A165DPL7"/>
<dbReference type="RefSeq" id="XP_040763085.1">
    <property type="nucleotide sequence ID" value="XM_040901639.1"/>
</dbReference>